<reference evidence="1 2" key="1">
    <citation type="submission" date="2021-06" db="EMBL/GenBank/DDBJ databases">
        <title>Interrogation of the integrated mobile genetic elements in gut-associated Bacteroides with a consensus prediction approach.</title>
        <authorList>
            <person name="Campbell D.E."/>
            <person name="Leigh J.R."/>
            <person name="Kim T."/>
            <person name="England W."/>
            <person name="Whitaker R.J."/>
            <person name="Degnan P.H."/>
        </authorList>
    </citation>
    <scope>NUCLEOTIDE SEQUENCE [LARGE SCALE GENOMIC DNA]</scope>
    <source>
        <strain evidence="1 2">WAL8669</strain>
    </source>
</reference>
<dbReference type="Proteomes" id="UP001156218">
    <property type="component" value="Chromosome"/>
</dbReference>
<accession>A0ABD7UBQ3</accession>
<evidence type="ECO:0000313" key="2">
    <source>
        <dbReference type="Proteomes" id="UP001156218"/>
    </source>
</evidence>
<sequence length="153" mass="17195">MQAKEQKENRVKKSYGSTQDLETAATVFKFAADHTTVEWKLDVYDDNGTRTAVVATDRDPYGVDNGVYAQNKLSVKGEKVIDIHSHLPGGTKGGAGNDFNLAKPQRKNAVYMKDNRVSTDKKGMIYEYIKNASRVNSIRVYDATDLLQYIKRK</sequence>
<dbReference type="Pfam" id="PF15659">
    <property type="entry name" value="Toxin-JAB1"/>
    <property type="match status" value="1"/>
</dbReference>
<protein>
    <submittedName>
        <fullName evidence="1">Uncharacterized protein</fullName>
    </submittedName>
</protein>
<proteinExistence type="predicted"/>
<organism evidence="1 2">
    <name type="scientific">Bacteroides thetaiotaomicron</name>
    <dbReference type="NCBI Taxonomy" id="818"/>
    <lineage>
        <taxon>Bacteria</taxon>
        <taxon>Pseudomonadati</taxon>
        <taxon>Bacteroidota</taxon>
        <taxon>Bacteroidia</taxon>
        <taxon>Bacteroidales</taxon>
        <taxon>Bacteroidaceae</taxon>
        <taxon>Bacteroides</taxon>
    </lineage>
</organism>
<name>A0ABD7UBQ3_BACT4</name>
<gene>
    <name evidence="1" type="ORF">KQP68_19345</name>
</gene>
<dbReference type="EMBL" id="CP083680">
    <property type="protein sequence ID" value="UYU69204.1"/>
    <property type="molecule type" value="Genomic_DNA"/>
</dbReference>
<dbReference type="AlphaFoldDB" id="A0ABD7UBQ3"/>
<evidence type="ECO:0000313" key="1">
    <source>
        <dbReference type="EMBL" id="UYU69204.1"/>
    </source>
</evidence>
<dbReference type="InterPro" id="IPR028218">
    <property type="entry name" value="Toxin-JAB1"/>
</dbReference>